<dbReference type="OrthoDB" id="1265727at2"/>
<dbReference type="Proteomes" id="UP000184236">
    <property type="component" value="Unassembled WGS sequence"/>
</dbReference>
<dbReference type="AlphaFoldDB" id="A0A1M4ZGI7"/>
<name>A0A1M4ZGI7_9FLAO</name>
<dbReference type="EMBL" id="FQVO01000010">
    <property type="protein sequence ID" value="SHF17150.1"/>
    <property type="molecule type" value="Genomic_DNA"/>
</dbReference>
<proteinExistence type="predicted"/>
<gene>
    <name evidence="1" type="ORF">SAMN05444408_11030</name>
</gene>
<sequence>MSTLMKPSHQDKTGEKLDFIEQWLPPRYTTSVNIILKKEPKDPAYIRKVRKKKLSDQKVIDALYKVSLINKFQTEHN</sequence>
<reference evidence="2" key="1">
    <citation type="submission" date="2016-11" db="EMBL/GenBank/DDBJ databases">
        <authorList>
            <person name="Varghese N."/>
            <person name="Submissions S."/>
        </authorList>
    </citation>
    <scope>NUCLEOTIDE SEQUENCE [LARGE SCALE GENOMIC DNA]</scope>
    <source>
        <strain evidence="2">DSM 26898</strain>
    </source>
</reference>
<protein>
    <submittedName>
        <fullName evidence="1">Uncharacterized protein</fullName>
    </submittedName>
</protein>
<organism evidence="1 2">
    <name type="scientific">Chryseobacterium takakiae</name>
    <dbReference type="NCBI Taxonomy" id="1302685"/>
    <lineage>
        <taxon>Bacteria</taxon>
        <taxon>Pseudomonadati</taxon>
        <taxon>Bacteroidota</taxon>
        <taxon>Flavobacteriia</taxon>
        <taxon>Flavobacteriales</taxon>
        <taxon>Weeksellaceae</taxon>
        <taxon>Chryseobacterium group</taxon>
        <taxon>Chryseobacterium</taxon>
    </lineage>
</organism>
<dbReference type="RefSeq" id="WP_143149910.1">
    <property type="nucleotide sequence ID" value="NZ_FQVO01000010.1"/>
</dbReference>
<keyword evidence="2" id="KW-1185">Reference proteome</keyword>
<evidence type="ECO:0000313" key="1">
    <source>
        <dbReference type="EMBL" id="SHF17150.1"/>
    </source>
</evidence>
<accession>A0A1M4ZGI7</accession>
<evidence type="ECO:0000313" key="2">
    <source>
        <dbReference type="Proteomes" id="UP000184236"/>
    </source>
</evidence>